<evidence type="ECO:0000256" key="1">
    <source>
        <dbReference type="SAM" id="MobiDB-lite"/>
    </source>
</evidence>
<accession>A0A9N7YUA6</accession>
<evidence type="ECO:0000313" key="2">
    <source>
        <dbReference type="EMBL" id="CAB1444701.1"/>
    </source>
</evidence>
<comment type="caution">
    <text evidence="2">The sequence shown here is derived from an EMBL/GenBank/DDBJ whole genome shotgun (WGS) entry which is preliminary data.</text>
</comment>
<evidence type="ECO:0000313" key="3">
    <source>
        <dbReference type="Proteomes" id="UP001153269"/>
    </source>
</evidence>
<dbReference type="AlphaFoldDB" id="A0A9N7YUA6"/>
<name>A0A9N7YUA6_PLEPL</name>
<dbReference type="EMBL" id="CADEAL010003435">
    <property type="protein sequence ID" value="CAB1444701.1"/>
    <property type="molecule type" value="Genomic_DNA"/>
</dbReference>
<organism evidence="2 3">
    <name type="scientific">Pleuronectes platessa</name>
    <name type="common">European plaice</name>
    <dbReference type="NCBI Taxonomy" id="8262"/>
    <lineage>
        <taxon>Eukaryota</taxon>
        <taxon>Metazoa</taxon>
        <taxon>Chordata</taxon>
        <taxon>Craniata</taxon>
        <taxon>Vertebrata</taxon>
        <taxon>Euteleostomi</taxon>
        <taxon>Actinopterygii</taxon>
        <taxon>Neopterygii</taxon>
        <taxon>Teleostei</taxon>
        <taxon>Neoteleostei</taxon>
        <taxon>Acanthomorphata</taxon>
        <taxon>Carangaria</taxon>
        <taxon>Pleuronectiformes</taxon>
        <taxon>Pleuronectoidei</taxon>
        <taxon>Pleuronectidae</taxon>
        <taxon>Pleuronectes</taxon>
    </lineage>
</organism>
<dbReference type="Proteomes" id="UP001153269">
    <property type="component" value="Unassembled WGS sequence"/>
</dbReference>
<protein>
    <submittedName>
        <fullName evidence="2">Uncharacterized protein</fullName>
    </submittedName>
</protein>
<sequence>MKPWFSRVVVQPLTVMKNRKREVYSSTLSRSLPLLQLLVSAGTRHFLRDAQEQERKQRAVQLWPEVPPSLFLLLPSLLPANPPETLCLRWTHSISCPSRARESPEIENEWIGNITAKKKTLGGDRAEIKRSLKQKLPRGPLPLTPKDTWLLKRQRDRQQMKTFNGHPSEVLMMSPLPRPGYGTGAVSRPGTAGHPRLGPHSDSNSGGDEECSVLWSQLGSSRAVECCTRPTIST</sequence>
<reference evidence="2" key="1">
    <citation type="submission" date="2020-03" db="EMBL/GenBank/DDBJ databases">
        <authorList>
            <person name="Weist P."/>
        </authorList>
    </citation>
    <scope>NUCLEOTIDE SEQUENCE</scope>
</reference>
<proteinExistence type="predicted"/>
<feature type="region of interest" description="Disordered" evidence="1">
    <location>
        <begin position="180"/>
        <end position="211"/>
    </location>
</feature>
<keyword evidence="3" id="KW-1185">Reference proteome</keyword>
<gene>
    <name evidence="2" type="ORF">PLEPLA_LOCUS32419</name>
</gene>